<feature type="compositionally biased region" description="Acidic residues" evidence="1">
    <location>
        <begin position="324"/>
        <end position="335"/>
    </location>
</feature>
<evidence type="ECO:0000313" key="3">
    <source>
        <dbReference type="Proteomes" id="UP000663193"/>
    </source>
</evidence>
<evidence type="ECO:0000256" key="1">
    <source>
        <dbReference type="SAM" id="MobiDB-lite"/>
    </source>
</evidence>
<protein>
    <submittedName>
        <fullName evidence="2">Uncharacterized protein</fullName>
    </submittedName>
</protein>
<feature type="region of interest" description="Disordered" evidence="1">
    <location>
        <begin position="148"/>
        <end position="167"/>
    </location>
</feature>
<evidence type="ECO:0000313" key="2">
    <source>
        <dbReference type="EMBL" id="QRC97235.1"/>
    </source>
</evidence>
<accession>A0A7U2F665</accession>
<keyword evidence="3" id="KW-1185">Reference proteome</keyword>
<dbReference type="Proteomes" id="UP000663193">
    <property type="component" value="Chromosome 7"/>
</dbReference>
<proteinExistence type="predicted"/>
<dbReference type="OrthoDB" id="3886346at2759"/>
<dbReference type="AlphaFoldDB" id="A0A7U2F665"/>
<name>A0A7U2F665_PHANO</name>
<sequence>MADMEKSFTFLNDNIPQWLQDITELEEKATAMQEDLVKAPVSTSPFAKHTTNSIESLRQGRMAAVLEEAAPLQAARADASGSRKRKTHSVLSGRASGPSRYHRRTMVVMNYDGDMQKSFELLVRAIGTGRNMLRKAKMEAKMNELAALAGSSDDDDDVDDEQDETSAAKVSYRPRMASMRARAAARRGGARGASGAVTTPVAVFDTTDKTLEHAQNLCEKAAHVTLRDGDCRKELEGMRKSFADVLETAKTEVTKYPAAQRFDPPELRSNDTSDTFASSIEEPSYKKHFPQLSLPPSDHHQKSMLPSISTATATFSTPKIMDIEADDDDDEDEPDFVMPPTRLTSRFAARA</sequence>
<gene>
    <name evidence="2" type="ORF">JI435_089710</name>
</gene>
<dbReference type="EMBL" id="CP069029">
    <property type="protein sequence ID" value="QRC97235.1"/>
    <property type="molecule type" value="Genomic_DNA"/>
</dbReference>
<dbReference type="VEuPathDB" id="FungiDB:JI435_089710"/>
<reference evidence="3" key="1">
    <citation type="journal article" date="2021" name="BMC Genomics">
        <title>Chromosome-level genome assembly and manually-curated proteome of model necrotroph Parastagonospora nodorum Sn15 reveals a genome-wide trove of candidate effector homologs, and redundancy of virulence-related functions within an accessory chromosome.</title>
        <authorList>
            <person name="Bertazzoni S."/>
            <person name="Jones D.A.B."/>
            <person name="Phan H.T."/>
            <person name="Tan K.-C."/>
            <person name="Hane J.K."/>
        </authorList>
    </citation>
    <scope>NUCLEOTIDE SEQUENCE [LARGE SCALE GENOMIC DNA]</scope>
    <source>
        <strain evidence="3">SN15 / ATCC MYA-4574 / FGSC 10173)</strain>
    </source>
</reference>
<feature type="compositionally biased region" description="Acidic residues" evidence="1">
    <location>
        <begin position="152"/>
        <end position="164"/>
    </location>
</feature>
<organism evidence="2 3">
    <name type="scientific">Phaeosphaeria nodorum (strain SN15 / ATCC MYA-4574 / FGSC 10173)</name>
    <name type="common">Glume blotch fungus</name>
    <name type="synonym">Parastagonospora nodorum</name>
    <dbReference type="NCBI Taxonomy" id="321614"/>
    <lineage>
        <taxon>Eukaryota</taxon>
        <taxon>Fungi</taxon>
        <taxon>Dikarya</taxon>
        <taxon>Ascomycota</taxon>
        <taxon>Pezizomycotina</taxon>
        <taxon>Dothideomycetes</taxon>
        <taxon>Pleosporomycetidae</taxon>
        <taxon>Pleosporales</taxon>
        <taxon>Pleosporineae</taxon>
        <taxon>Phaeosphaeriaceae</taxon>
        <taxon>Parastagonospora</taxon>
    </lineage>
</organism>
<feature type="region of interest" description="Disordered" evidence="1">
    <location>
        <begin position="75"/>
        <end position="98"/>
    </location>
</feature>
<feature type="region of interest" description="Disordered" evidence="1">
    <location>
        <begin position="324"/>
        <end position="351"/>
    </location>
</feature>